<proteinExistence type="predicted"/>
<gene>
    <name evidence="2" type="ORF">PBS003_LOCUS6329</name>
</gene>
<comment type="caution">
    <text evidence="2">The sequence shown here is derived from an EMBL/GenBank/DDBJ whole genome shotgun (WGS) entry which is preliminary data.</text>
</comment>
<accession>A0AAU9L2N2</accession>
<dbReference type="AlphaFoldDB" id="A0AAU9L2N2"/>
<evidence type="ECO:0000313" key="2">
    <source>
        <dbReference type="EMBL" id="CAH0479695.1"/>
    </source>
</evidence>
<evidence type="ECO:0000313" key="3">
    <source>
        <dbReference type="Proteomes" id="UP001160483"/>
    </source>
</evidence>
<dbReference type="Proteomes" id="UP001160483">
    <property type="component" value="Unassembled WGS sequence"/>
</dbReference>
<name>A0AAU9L2N2_9STRA</name>
<keyword evidence="1" id="KW-0812">Transmembrane</keyword>
<evidence type="ECO:0000256" key="1">
    <source>
        <dbReference type="SAM" id="Phobius"/>
    </source>
</evidence>
<sequence>MDVLWDRLQAFNPHKDWTIMSEDAGMLWQPLMANKNSEENSEDEELGLLPPQEIMRTQFDESVTTRRKRRRRKEDEDLGEVTSVFSLDKKPLKVLQSMGKWIMSLSTVGTLVSSPTSSFSTSLSTQMLSERDNIENMDEVSHRALTLLAMVTLGFCCLLLLMVYVQTV</sequence>
<keyword evidence="1" id="KW-1133">Transmembrane helix</keyword>
<keyword evidence="1" id="KW-0472">Membrane</keyword>
<protein>
    <submittedName>
        <fullName evidence="2">Uncharacterized protein</fullName>
    </submittedName>
</protein>
<reference evidence="2" key="1">
    <citation type="submission" date="2021-11" db="EMBL/GenBank/DDBJ databases">
        <authorList>
            <person name="Islam A."/>
            <person name="Islam S."/>
            <person name="Flora M.S."/>
            <person name="Rahman M."/>
            <person name="Ziaur R.M."/>
            <person name="Epstein J.H."/>
            <person name="Hassan M."/>
            <person name="Klassen M."/>
            <person name="Woodard K."/>
            <person name="Webb A."/>
            <person name="Webby R.J."/>
            <person name="El Zowalaty M.E."/>
        </authorList>
    </citation>
    <scope>NUCLEOTIDE SEQUENCE</scope>
    <source>
        <strain evidence="2">Pbs3</strain>
    </source>
</reference>
<feature type="transmembrane region" description="Helical" evidence="1">
    <location>
        <begin position="144"/>
        <end position="165"/>
    </location>
</feature>
<organism evidence="2 3">
    <name type="scientific">Peronospora belbahrii</name>
    <dbReference type="NCBI Taxonomy" id="622444"/>
    <lineage>
        <taxon>Eukaryota</taxon>
        <taxon>Sar</taxon>
        <taxon>Stramenopiles</taxon>
        <taxon>Oomycota</taxon>
        <taxon>Peronosporomycetes</taxon>
        <taxon>Peronosporales</taxon>
        <taxon>Peronosporaceae</taxon>
        <taxon>Peronospora</taxon>
    </lineage>
</organism>
<dbReference type="EMBL" id="CAKKTJ010000320">
    <property type="protein sequence ID" value="CAH0479695.1"/>
    <property type="molecule type" value="Genomic_DNA"/>
</dbReference>